<keyword evidence="6" id="KW-0812">Transmembrane</keyword>
<dbReference type="CDD" id="cd07723">
    <property type="entry name" value="hydroxyacylglutathione_hydrolase_MBL-fold"/>
    <property type="match status" value="1"/>
</dbReference>
<keyword evidence="6" id="KW-1133">Transmembrane helix</keyword>
<dbReference type="EMBL" id="CAKKNE010000006">
    <property type="protein sequence ID" value="CAH0380267.1"/>
    <property type="molecule type" value="Genomic_DNA"/>
</dbReference>
<comment type="caution">
    <text evidence="8">The sequence shown here is derived from an EMBL/GenBank/DDBJ whole genome shotgun (WGS) entry which is preliminary data.</text>
</comment>
<evidence type="ECO:0000313" key="9">
    <source>
        <dbReference type="Proteomes" id="UP000789595"/>
    </source>
</evidence>
<dbReference type="OrthoDB" id="515692at2759"/>
<dbReference type="PANTHER" id="PTHR11935">
    <property type="entry name" value="BETA LACTAMASE DOMAIN"/>
    <property type="match status" value="1"/>
</dbReference>
<dbReference type="PANTHER" id="PTHR11935:SF116">
    <property type="entry name" value="HYDROLASE PNKD-RELATED"/>
    <property type="match status" value="1"/>
</dbReference>
<dbReference type="SUPFAM" id="SSF56281">
    <property type="entry name" value="Metallo-hydrolase/oxidoreductase"/>
    <property type="match status" value="1"/>
</dbReference>
<gene>
    <name evidence="8" type="ORF">PECAL_6P19080</name>
</gene>
<keyword evidence="9" id="KW-1185">Reference proteome</keyword>
<dbReference type="Proteomes" id="UP000789595">
    <property type="component" value="Unassembled WGS sequence"/>
</dbReference>
<keyword evidence="5" id="KW-0862">Zinc</keyword>
<evidence type="ECO:0000256" key="1">
    <source>
        <dbReference type="ARBA" id="ARBA00001947"/>
    </source>
</evidence>
<feature type="domain" description="Metallo-beta-lactamase" evidence="7">
    <location>
        <begin position="132"/>
        <end position="308"/>
    </location>
</feature>
<accession>A0A8J2SZ27</accession>
<feature type="transmembrane region" description="Helical" evidence="6">
    <location>
        <begin position="21"/>
        <end position="54"/>
    </location>
</feature>
<dbReference type="GO" id="GO:0046872">
    <property type="term" value="F:metal ion binding"/>
    <property type="evidence" value="ECO:0007669"/>
    <property type="project" value="UniProtKB-KW"/>
</dbReference>
<comment type="cofactor">
    <cofactor evidence="1">
        <name>Zn(2+)</name>
        <dbReference type="ChEBI" id="CHEBI:29105"/>
    </cofactor>
</comment>
<evidence type="ECO:0000259" key="7">
    <source>
        <dbReference type="SMART" id="SM00849"/>
    </source>
</evidence>
<keyword evidence="3" id="KW-0479">Metal-binding</keyword>
<evidence type="ECO:0000256" key="3">
    <source>
        <dbReference type="ARBA" id="ARBA00022723"/>
    </source>
</evidence>
<dbReference type="InterPro" id="IPR035680">
    <property type="entry name" value="Clx_II_MBL"/>
</dbReference>
<evidence type="ECO:0000256" key="6">
    <source>
        <dbReference type="SAM" id="Phobius"/>
    </source>
</evidence>
<proteinExistence type="inferred from homology"/>
<keyword evidence="4" id="KW-0378">Hydrolase</keyword>
<evidence type="ECO:0000256" key="5">
    <source>
        <dbReference type="ARBA" id="ARBA00022833"/>
    </source>
</evidence>
<keyword evidence="6" id="KW-0472">Membrane</keyword>
<protein>
    <recommendedName>
        <fullName evidence="7">Metallo-beta-lactamase domain-containing protein</fullName>
    </recommendedName>
</protein>
<name>A0A8J2SZ27_9STRA</name>
<evidence type="ECO:0000256" key="2">
    <source>
        <dbReference type="ARBA" id="ARBA00006759"/>
    </source>
</evidence>
<evidence type="ECO:0000256" key="4">
    <source>
        <dbReference type="ARBA" id="ARBA00022801"/>
    </source>
</evidence>
<organism evidence="8 9">
    <name type="scientific">Pelagomonas calceolata</name>
    <dbReference type="NCBI Taxonomy" id="35677"/>
    <lineage>
        <taxon>Eukaryota</taxon>
        <taxon>Sar</taxon>
        <taxon>Stramenopiles</taxon>
        <taxon>Ochrophyta</taxon>
        <taxon>Pelagophyceae</taxon>
        <taxon>Pelagomonadales</taxon>
        <taxon>Pelagomonadaceae</taxon>
        <taxon>Pelagomonas</taxon>
    </lineage>
</organism>
<dbReference type="Gene3D" id="3.60.15.10">
    <property type="entry name" value="Ribonuclease Z/Hydroxyacylglutathione hydrolase-like"/>
    <property type="match status" value="1"/>
</dbReference>
<dbReference type="GO" id="GO:0016787">
    <property type="term" value="F:hydrolase activity"/>
    <property type="evidence" value="ECO:0007669"/>
    <property type="project" value="UniProtKB-KW"/>
</dbReference>
<reference evidence="8" key="1">
    <citation type="submission" date="2021-11" db="EMBL/GenBank/DDBJ databases">
        <authorList>
            <consortium name="Genoscope - CEA"/>
            <person name="William W."/>
        </authorList>
    </citation>
    <scope>NUCLEOTIDE SEQUENCE</scope>
</reference>
<comment type="similarity">
    <text evidence="2">Belongs to the metallo-beta-lactamase superfamily. Glyoxalase II family.</text>
</comment>
<dbReference type="InterPro" id="IPR036866">
    <property type="entry name" value="RibonucZ/Hydroxyglut_hydro"/>
</dbReference>
<sequence length="791" mass="87521">MAAERRSGAAARCWQACTAWCALPAAWVGVAVLVAVGCLLGSLQVAVALVVLIFSPILRRCMLALVRHVYPTEAGRIHVWSLLWLRRWWLRDRRHARPLRVDLRPHCNDEERWVASDAEPRCSIHIVAGLLDNYSYILVDRTSEDVLTCCIVDPGDADAVLEALAELREQHYDRTSTGVRVESILVTHKHWDHQAGVRKLVRVEHITQVFAGQNEPVKGVTHKLKPYERFSVGSLILEAVPSPCHTQGHTMFALLDSSEGRVEALFSGDTLFCGGCGAPFEGPSEHVAYNFRALYHRCDDATLLFPGHEYSETLLLEYFGGGQPTPGTARHFSALCDALQRTRDRLAHSLPSVPVVLGDEVMYNQHFLSLHSSVGVVCDAWRVFSRAVLRQASQYSQPPEAPQRTASTLRRLLEGVQQPMLESGAPPAADATPADADPLLEASFTEEDHALELVDLARPRQRRPTRDVVRHRVVCRRNWKPGDRVQLRVSGVDLECTVPDGASPGQEFVARVERARLPSLIALDRRDFDPSMQRVWRRDLERLQSLLQAQRYDRADTLSRKLLGDPLRDARDWSQTPGSAAKRRATTHLAPAHYHTSDEPQADAAAALLDEEPWDAGDVDLRATAPFDDGGFADASNHQRRPLPVATAYGDIMTRESFLFDPSSPSNWREELREASHLRAALACLASLNHRDGDPTLFRDLEGEEDDAECTDADLRRALTTLGSRPLTHAQVTDLLAVAALCGAADGGAPSSRRRGGAPVPVRARRLASVLATDRGVEVAKPRRFCGCCAV</sequence>
<dbReference type="InterPro" id="IPR001279">
    <property type="entry name" value="Metallo-B-lactamas"/>
</dbReference>
<dbReference type="AlphaFoldDB" id="A0A8J2SZ27"/>
<dbReference type="SMART" id="SM00849">
    <property type="entry name" value="Lactamase_B"/>
    <property type="match status" value="1"/>
</dbReference>
<evidence type="ECO:0000313" key="8">
    <source>
        <dbReference type="EMBL" id="CAH0380267.1"/>
    </source>
</evidence>